<name>A0AB39XTW5_9BRAD</name>
<gene>
    <name evidence="2" type="ORF">AB8Z38_35945</name>
</gene>
<sequence>MNTSHAKTKAKTEDSEAQKTTDHDVIRKWVDQRGGKPATVKATEEDGHAGILRIDFDPPDQGLERIGWDEFFEKFDETGIAFLHQDRTKDGQLSRFHKFVKA</sequence>
<feature type="region of interest" description="Disordered" evidence="1">
    <location>
        <begin position="1"/>
        <end position="23"/>
    </location>
</feature>
<evidence type="ECO:0000256" key="1">
    <source>
        <dbReference type="SAM" id="MobiDB-lite"/>
    </source>
</evidence>
<dbReference type="EMBL" id="CP165734">
    <property type="protein sequence ID" value="XDV61354.1"/>
    <property type="molecule type" value="Genomic_DNA"/>
</dbReference>
<protein>
    <recommendedName>
        <fullName evidence="3">1,4-alpha-glucan branching enzyme</fullName>
    </recommendedName>
</protein>
<reference evidence="2" key="1">
    <citation type="submission" date="2024-08" db="EMBL/GenBank/DDBJ databases">
        <authorList>
            <person name="Chaddad Z."/>
            <person name="Lamrabet M."/>
            <person name="Bouhnik O."/>
            <person name="Alami S."/>
            <person name="Wipf D."/>
            <person name="Courty P.E."/>
            <person name="Missbah El Idrissi M."/>
        </authorList>
    </citation>
    <scope>NUCLEOTIDE SEQUENCE</scope>
    <source>
        <strain evidence="2">LLZ17</strain>
    </source>
</reference>
<evidence type="ECO:0000313" key="2">
    <source>
        <dbReference type="EMBL" id="XDV61354.1"/>
    </source>
</evidence>
<accession>A0AB39XTW5</accession>
<dbReference type="AlphaFoldDB" id="A0AB39XTW5"/>
<evidence type="ECO:0008006" key="3">
    <source>
        <dbReference type="Google" id="ProtNLM"/>
    </source>
</evidence>
<feature type="compositionally biased region" description="Basic and acidic residues" evidence="1">
    <location>
        <begin position="10"/>
        <end position="23"/>
    </location>
</feature>
<dbReference type="RefSeq" id="WP_369726692.1">
    <property type="nucleotide sequence ID" value="NZ_CP165734.1"/>
</dbReference>
<proteinExistence type="predicted"/>
<organism evidence="2">
    <name type="scientific">Bradyrhizobium sp. LLZ17</name>
    <dbReference type="NCBI Taxonomy" id="3239388"/>
    <lineage>
        <taxon>Bacteria</taxon>
        <taxon>Pseudomonadati</taxon>
        <taxon>Pseudomonadota</taxon>
        <taxon>Alphaproteobacteria</taxon>
        <taxon>Hyphomicrobiales</taxon>
        <taxon>Nitrobacteraceae</taxon>
        <taxon>Bradyrhizobium</taxon>
    </lineage>
</organism>